<feature type="transmembrane region" description="Helical" evidence="7">
    <location>
        <begin position="458"/>
        <end position="477"/>
    </location>
</feature>
<dbReference type="AlphaFoldDB" id="A0A7S2BTN0"/>
<feature type="region of interest" description="Disordered" evidence="6">
    <location>
        <begin position="704"/>
        <end position="726"/>
    </location>
</feature>
<dbReference type="PANTHER" id="PTHR10877">
    <property type="entry name" value="POLYCYSTIN FAMILY MEMBER"/>
    <property type="match status" value="1"/>
</dbReference>
<dbReference type="InterPro" id="IPR013122">
    <property type="entry name" value="PKD1_2_channel"/>
</dbReference>
<keyword evidence="3 7" id="KW-1133">Transmembrane helix</keyword>
<feature type="transmembrane region" description="Helical" evidence="7">
    <location>
        <begin position="618"/>
        <end position="641"/>
    </location>
</feature>
<reference evidence="9" key="1">
    <citation type="submission" date="2021-01" db="EMBL/GenBank/DDBJ databases">
        <authorList>
            <person name="Corre E."/>
            <person name="Pelletier E."/>
            <person name="Niang G."/>
            <person name="Scheremetjew M."/>
            <person name="Finn R."/>
            <person name="Kale V."/>
            <person name="Holt S."/>
            <person name="Cochrane G."/>
            <person name="Meng A."/>
            <person name="Brown T."/>
            <person name="Cohen L."/>
        </authorList>
    </citation>
    <scope>NUCLEOTIDE SEQUENCE</scope>
    <source>
        <strain evidence="9">UTEX LB 985</strain>
    </source>
</reference>
<feature type="transmembrane region" description="Helical" evidence="7">
    <location>
        <begin position="416"/>
        <end position="438"/>
    </location>
</feature>
<feature type="region of interest" description="Disordered" evidence="6">
    <location>
        <begin position="12"/>
        <end position="39"/>
    </location>
</feature>
<organism evidence="9">
    <name type="scientific">Haptolina brevifila</name>
    <dbReference type="NCBI Taxonomy" id="156173"/>
    <lineage>
        <taxon>Eukaryota</taxon>
        <taxon>Haptista</taxon>
        <taxon>Haptophyta</taxon>
        <taxon>Prymnesiophyceae</taxon>
        <taxon>Prymnesiales</taxon>
        <taxon>Prymnesiaceae</taxon>
        <taxon>Haptolina</taxon>
    </lineage>
</organism>
<feature type="region of interest" description="Disordered" evidence="6">
    <location>
        <begin position="769"/>
        <end position="811"/>
    </location>
</feature>
<sequence length="811" mass="89828">MPGAAIAMTVNMRNREAENDRHSGQPEVEAEPKEAPSCCGKTSANSPVFKCVNKVMDILNHMAFQTILYMAFVGVFQLLTSTMRIREEFYLDKHVMDRIIENHFDSSHNTFESIRRTADVYEWGNNVLWPGLLGDMGPCNSFVGSINVPKECVDEVWPDGDASFHLVDATPYDVSELVERMDLMDWTEGIIIRQSRAAPTKCDNTPTLGVCYPELLQGEGNQAAYGHNWTNPTQPPLHPYTFLTTDDLGSNPDGQISASIPSMRPYDTSGYVAVVIPFFSDTYLEPEEGPAANVTDYRLTYVNTTNGKQAKYYCVRLSPNGLHVKQLCDAGTGGNGTGRLLGTVRSAIEEMWNDLKRGHYIDAKTRVMTITLQLRANHVGVRYRMTMMLEFTALGAILPSYDVETRIIERSLERNMAIYADVALGMVIFFCFIELVELLKTAFDNKPTYMPWSYLSDMWNLMDWANFVLFYLVWWRVQTVYQAIDESPEFVPCSSYLCSAVGYFDDWKVMTRFRSCKVYLSLCVCIQLFKVLKFLSQLVPKTGLATNVLRKSALDLLFFGVTFIVSMLAFSMMLFVQLGPIMEDYIDQGPALISLFRALFGDFDIDEIMDNSSGYLNALLFLGYLFVAVFIMLSLFLAILAEGQIAVRDDDMVRFPADGPPKPSELQEKGLETPFWKNEYGVVSYFGNGMKSAISKSVGHFSASKTGDEAESSTEEALPSASSKPNVETANVDLASLMNEVRALREEMAASRGLGAAAGKGVTAAADAKPIGGGLGLVSPEPLPPPAVDKGSGTTPAAGSEVQRTSTSYLV</sequence>
<evidence type="ECO:0000256" key="4">
    <source>
        <dbReference type="ARBA" id="ARBA00023136"/>
    </source>
</evidence>
<feature type="transmembrane region" description="Helical" evidence="7">
    <location>
        <begin position="556"/>
        <end position="576"/>
    </location>
</feature>
<comment type="subcellular location">
    <subcellularLocation>
        <location evidence="1">Membrane</location>
        <topology evidence="1">Multi-pass membrane protein</topology>
    </subcellularLocation>
</comment>
<dbReference type="GO" id="GO:0016020">
    <property type="term" value="C:membrane"/>
    <property type="evidence" value="ECO:0007669"/>
    <property type="project" value="UniProtKB-SubCell"/>
</dbReference>
<evidence type="ECO:0000259" key="8">
    <source>
        <dbReference type="Pfam" id="PF08016"/>
    </source>
</evidence>
<dbReference type="Pfam" id="PF08016">
    <property type="entry name" value="PKD_channel"/>
    <property type="match status" value="1"/>
</dbReference>
<feature type="coiled-coil region" evidence="5">
    <location>
        <begin position="727"/>
        <end position="754"/>
    </location>
</feature>
<dbReference type="GO" id="GO:0005262">
    <property type="term" value="F:calcium channel activity"/>
    <property type="evidence" value="ECO:0007669"/>
    <property type="project" value="TreeGrafter"/>
</dbReference>
<protein>
    <recommendedName>
        <fullName evidence="8">Polycystin cation channel PKD1/PKD2 domain-containing protein</fullName>
    </recommendedName>
</protein>
<feature type="compositionally biased region" description="Basic and acidic residues" evidence="6">
    <location>
        <begin position="13"/>
        <end position="34"/>
    </location>
</feature>
<evidence type="ECO:0000256" key="5">
    <source>
        <dbReference type="SAM" id="Coils"/>
    </source>
</evidence>
<feature type="compositionally biased region" description="Polar residues" evidence="6">
    <location>
        <begin position="792"/>
        <end position="811"/>
    </location>
</feature>
<keyword evidence="5" id="KW-0175">Coiled coil</keyword>
<dbReference type="GO" id="GO:0050982">
    <property type="term" value="P:detection of mechanical stimulus"/>
    <property type="evidence" value="ECO:0007669"/>
    <property type="project" value="TreeGrafter"/>
</dbReference>
<evidence type="ECO:0000313" key="9">
    <source>
        <dbReference type="EMBL" id="CAD9406566.1"/>
    </source>
</evidence>
<evidence type="ECO:0000256" key="7">
    <source>
        <dbReference type="SAM" id="Phobius"/>
    </source>
</evidence>
<name>A0A7S2BTN0_9EUKA</name>
<evidence type="ECO:0000256" key="2">
    <source>
        <dbReference type="ARBA" id="ARBA00022692"/>
    </source>
</evidence>
<evidence type="ECO:0000256" key="3">
    <source>
        <dbReference type="ARBA" id="ARBA00022989"/>
    </source>
</evidence>
<accession>A0A7S2BTN0</accession>
<evidence type="ECO:0000256" key="6">
    <source>
        <dbReference type="SAM" id="MobiDB-lite"/>
    </source>
</evidence>
<dbReference type="PANTHER" id="PTHR10877:SF150">
    <property type="entry name" value="REJ DOMAIN-CONTAINING PROTEIN"/>
    <property type="match status" value="1"/>
</dbReference>
<evidence type="ECO:0000256" key="1">
    <source>
        <dbReference type="ARBA" id="ARBA00004141"/>
    </source>
</evidence>
<keyword evidence="4 7" id="KW-0472">Membrane</keyword>
<dbReference type="InterPro" id="IPR051223">
    <property type="entry name" value="Polycystin"/>
</dbReference>
<gene>
    <name evidence="9" type="ORF">CBRE1094_LOCUS4046</name>
</gene>
<dbReference type="EMBL" id="HBGU01007389">
    <property type="protein sequence ID" value="CAD9406566.1"/>
    <property type="molecule type" value="Transcribed_RNA"/>
</dbReference>
<feature type="transmembrane region" description="Helical" evidence="7">
    <location>
        <begin position="62"/>
        <end position="80"/>
    </location>
</feature>
<keyword evidence="2 7" id="KW-0812">Transmembrane</keyword>
<feature type="domain" description="Polycystin cation channel PKD1/PKD2" evidence="8">
    <location>
        <begin position="429"/>
        <end position="642"/>
    </location>
</feature>
<proteinExistence type="predicted"/>